<dbReference type="AlphaFoldDB" id="A0A5A9PI53"/>
<proteinExistence type="predicted"/>
<gene>
    <name evidence="1" type="ORF">E1301_Tti021696</name>
</gene>
<name>A0A5A9PI53_9TELE</name>
<evidence type="ECO:0008006" key="3">
    <source>
        <dbReference type="Google" id="ProtNLM"/>
    </source>
</evidence>
<reference evidence="1 2" key="1">
    <citation type="journal article" date="2019" name="Mol. Ecol. Resour.">
        <title>Chromosome-level genome assembly of Triplophysa tibetana, a fish adapted to the harsh high-altitude environment of the Tibetan Plateau.</title>
        <authorList>
            <person name="Yang X."/>
            <person name="Liu H."/>
            <person name="Ma Z."/>
            <person name="Zou Y."/>
            <person name="Zou M."/>
            <person name="Mao Y."/>
            <person name="Li X."/>
            <person name="Wang H."/>
            <person name="Chen T."/>
            <person name="Wang W."/>
            <person name="Yang R."/>
        </authorList>
    </citation>
    <scope>NUCLEOTIDE SEQUENCE [LARGE SCALE GENOMIC DNA]</scope>
    <source>
        <strain evidence="1">TTIB1903HZAU</strain>
        <tissue evidence="1">Muscle</tissue>
    </source>
</reference>
<dbReference type="EMBL" id="SOYY01000005">
    <property type="protein sequence ID" value="KAA0721508.1"/>
    <property type="molecule type" value="Genomic_DNA"/>
</dbReference>
<evidence type="ECO:0000313" key="1">
    <source>
        <dbReference type="EMBL" id="KAA0721508.1"/>
    </source>
</evidence>
<dbReference type="SUPFAM" id="SSF53098">
    <property type="entry name" value="Ribonuclease H-like"/>
    <property type="match status" value="1"/>
</dbReference>
<evidence type="ECO:0000313" key="2">
    <source>
        <dbReference type="Proteomes" id="UP000324632"/>
    </source>
</evidence>
<protein>
    <recommendedName>
        <fullName evidence="3">HAT C-terminal dimerisation domain-containing protein</fullName>
    </recommendedName>
</protein>
<comment type="caution">
    <text evidence="1">The sequence shown here is derived from an EMBL/GenBank/DDBJ whole genome shotgun (WGS) entry which is preliminary data.</text>
</comment>
<dbReference type="InterPro" id="IPR012337">
    <property type="entry name" value="RNaseH-like_sf"/>
</dbReference>
<dbReference type="PANTHER" id="PTHR47501:SF5">
    <property type="entry name" value="HAT C-TERMINAL DIMERISATION DOMAIN-CONTAINING PROTEIN"/>
    <property type="match status" value="1"/>
</dbReference>
<sequence>MVFCRFSPAELVFLSDNASTMRPVSKALNILQGEVDVHMGWLVPTITLLTVKLDRLQTSSKFCQPLISALQEGIQQRFGKMMNDPELISAAILLPKFRTSWTSNENLLKLGMDYIKTHMEEESALSSPGSHSGSEEEDFFGLMKGNVHETTKQLDAYLANTSTSVDILKSVPAVFNLSLKLNTPLPASAACERMFSTAGHIFSAKRGRLGSKNFENQILLKLNKNYW</sequence>
<accession>A0A5A9PI53</accession>
<keyword evidence="2" id="KW-1185">Reference proteome</keyword>
<organism evidence="1 2">
    <name type="scientific">Triplophysa tibetana</name>
    <dbReference type="NCBI Taxonomy" id="1572043"/>
    <lineage>
        <taxon>Eukaryota</taxon>
        <taxon>Metazoa</taxon>
        <taxon>Chordata</taxon>
        <taxon>Craniata</taxon>
        <taxon>Vertebrata</taxon>
        <taxon>Euteleostomi</taxon>
        <taxon>Actinopterygii</taxon>
        <taxon>Neopterygii</taxon>
        <taxon>Teleostei</taxon>
        <taxon>Ostariophysi</taxon>
        <taxon>Cypriniformes</taxon>
        <taxon>Nemacheilidae</taxon>
        <taxon>Triplophysa</taxon>
    </lineage>
</organism>
<dbReference type="Proteomes" id="UP000324632">
    <property type="component" value="Chromosome 5"/>
</dbReference>
<dbReference type="PANTHER" id="PTHR47501">
    <property type="entry name" value="TRANSPOSASE-RELATED"/>
    <property type="match status" value="1"/>
</dbReference>